<keyword evidence="3" id="KW-0804">Transcription</keyword>
<dbReference type="InterPro" id="IPR021858">
    <property type="entry name" value="Fun_TF"/>
</dbReference>
<dbReference type="InterPro" id="IPR053175">
    <property type="entry name" value="DHMBA_Reg_Transcription_Factor"/>
</dbReference>
<dbReference type="Pfam" id="PF00172">
    <property type="entry name" value="Zn_clus"/>
    <property type="match status" value="1"/>
</dbReference>
<dbReference type="EMBL" id="KB644410">
    <property type="protein sequence ID" value="EPS28258.1"/>
    <property type="molecule type" value="Genomic_DNA"/>
</dbReference>
<evidence type="ECO:0000256" key="1">
    <source>
        <dbReference type="ARBA" id="ARBA00023015"/>
    </source>
</evidence>
<dbReference type="Pfam" id="PF11951">
    <property type="entry name" value="Fungal_trans_2"/>
    <property type="match status" value="1"/>
</dbReference>
<feature type="region of interest" description="Disordered" evidence="5">
    <location>
        <begin position="52"/>
        <end position="82"/>
    </location>
</feature>
<dbReference type="InterPro" id="IPR001138">
    <property type="entry name" value="Zn2Cys6_DnaBD"/>
</dbReference>
<keyword evidence="4" id="KW-0539">Nucleus</keyword>
<organism evidence="7 8">
    <name type="scientific">Penicillium oxalicum (strain 114-2 / CGMCC 5302)</name>
    <name type="common">Penicillium decumbens</name>
    <dbReference type="NCBI Taxonomy" id="933388"/>
    <lineage>
        <taxon>Eukaryota</taxon>
        <taxon>Fungi</taxon>
        <taxon>Dikarya</taxon>
        <taxon>Ascomycota</taxon>
        <taxon>Pezizomycotina</taxon>
        <taxon>Eurotiomycetes</taxon>
        <taxon>Eurotiomycetidae</taxon>
        <taxon>Eurotiales</taxon>
        <taxon>Aspergillaceae</taxon>
        <taxon>Penicillium</taxon>
    </lineage>
</organism>
<gene>
    <name evidence="7" type="ORF">PDE_03204</name>
</gene>
<proteinExistence type="predicted"/>
<dbReference type="SMART" id="SM00066">
    <property type="entry name" value="GAL4"/>
    <property type="match status" value="1"/>
</dbReference>
<dbReference type="GO" id="GO:0003677">
    <property type="term" value="F:DNA binding"/>
    <property type="evidence" value="ECO:0007669"/>
    <property type="project" value="UniProtKB-KW"/>
</dbReference>
<feature type="compositionally biased region" description="Low complexity" evidence="5">
    <location>
        <begin position="69"/>
        <end position="82"/>
    </location>
</feature>
<dbReference type="eggNOG" id="ENOG502S0C8">
    <property type="taxonomic scope" value="Eukaryota"/>
</dbReference>
<dbReference type="GO" id="GO:0008270">
    <property type="term" value="F:zinc ion binding"/>
    <property type="evidence" value="ECO:0007669"/>
    <property type="project" value="InterPro"/>
</dbReference>
<dbReference type="HOGENOM" id="CLU_013866_6_2_1"/>
<dbReference type="Proteomes" id="UP000019376">
    <property type="component" value="Unassembled WGS sequence"/>
</dbReference>
<keyword evidence="1" id="KW-0805">Transcription regulation</keyword>
<sequence>MVYGGKPSTGCHLCRKRKIKCDEGRPGCRNCSIYGRPCPGYRPNAVFRNETGKVEQQARKDAPLREKSSASPSASFASDFSSVSSTPMTQALTETSQFDAAASRRAVRALRPSLSLYHVADATWEDRASCFFFDQYILDPDDEYGRGHLEYVPELYTRSQEASIFGETPSSACLRWAVDATGLMTLAQRGHALPLMVRARQTYGKALRSLQAALASAEQAVRDETFAAVMILSVYEDITGERNGLFSAHTAGFDFLMKLRGERQMGNQYGREMFHFGWTRKYIEVLVLGQNLKDGHEWASELFNENDPIESLMLVATTLSRVIQSMQASTGLPDQAMVEGWIAASQECDLRLCQWPLHLSPRWLPTTVYTESGESLLTYNHDLHASIWYWYRAIRVMLQRFLLSLDRTLVAIRERNRDPDDTQPFQGNISEDHVIAICQDMTTDTCRSIPFSLSEIDRLGQRNSSPAATGSQRHRAVKVYVMLWPLWLMLSSGMPTPSQAQQLYSVLSQVGSEHGIKLALMLAREAERQRKDPWPSGTPFGAASILLAI</sequence>
<keyword evidence="8" id="KW-1185">Reference proteome</keyword>
<dbReference type="SUPFAM" id="SSF57701">
    <property type="entry name" value="Zn2/Cys6 DNA-binding domain"/>
    <property type="match status" value="1"/>
</dbReference>
<evidence type="ECO:0000256" key="4">
    <source>
        <dbReference type="ARBA" id="ARBA00023242"/>
    </source>
</evidence>
<evidence type="ECO:0000259" key="6">
    <source>
        <dbReference type="PROSITE" id="PS50048"/>
    </source>
</evidence>
<accession>S8AQL2</accession>
<dbReference type="PROSITE" id="PS00463">
    <property type="entry name" value="ZN2_CY6_FUNGAL_1"/>
    <property type="match status" value="1"/>
</dbReference>
<evidence type="ECO:0000313" key="7">
    <source>
        <dbReference type="EMBL" id="EPS28258.1"/>
    </source>
</evidence>
<keyword evidence="2" id="KW-0238">DNA-binding</keyword>
<dbReference type="PANTHER" id="PTHR38791">
    <property type="entry name" value="ZN(II)2CYS6 TRANSCRIPTION FACTOR (EUROFUNG)-RELATED-RELATED"/>
    <property type="match status" value="1"/>
</dbReference>
<feature type="domain" description="Zn(2)-C6 fungal-type" evidence="6">
    <location>
        <begin position="10"/>
        <end position="38"/>
    </location>
</feature>
<dbReference type="PANTHER" id="PTHR38791:SF12">
    <property type="entry name" value="TRANSCRIPTION FACTOR DOMAIN-CONTAINING PROTEIN-RELATED"/>
    <property type="match status" value="1"/>
</dbReference>
<dbReference type="Gene3D" id="4.10.240.10">
    <property type="entry name" value="Zn(2)-C6 fungal-type DNA-binding domain"/>
    <property type="match status" value="1"/>
</dbReference>
<reference evidence="7 8" key="1">
    <citation type="journal article" date="2013" name="PLoS ONE">
        <title>Genomic and secretomic analyses reveal unique features of the lignocellulolytic enzyme system of Penicillium decumbens.</title>
        <authorList>
            <person name="Liu G."/>
            <person name="Zhang L."/>
            <person name="Wei X."/>
            <person name="Zou G."/>
            <person name="Qin Y."/>
            <person name="Ma L."/>
            <person name="Li J."/>
            <person name="Zheng H."/>
            <person name="Wang S."/>
            <person name="Wang C."/>
            <person name="Xun L."/>
            <person name="Zhao G.-P."/>
            <person name="Zhou Z."/>
            <person name="Qu Y."/>
        </authorList>
    </citation>
    <scope>NUCLEOTIDE SEQUENCE [LARGE SCALE GENOMIC DNA]</scope>
    <source>
        <strain evidence="8">114-2 / CGMCC 5302</strain>
    </source>
</reference>
<dbReference type="GO" id="GO:0000981">
    <property type="term" value="F:DNA-binding transcription factor activity, RNA polymerase II-specific"/>
    <property type="evidence" value="ECO:0007669"/>
    <property type="project" value="InterPro"/>
</dbReference>
<evidence type="ECO:0000313" key="8">
    <source>
        <dbReference type="Proteomes" id="UP000019376"/>
    </source>
</evidence>
<dbReference type="PROSITE" id="PS50048">
    <property type="entry name" value="ZN2_CY6_FUNGAL_2"/>
    <property type="match status" value="1"/>
</dbReference>
<protein>
    <recommendedName>
        <fullName evidence="6">Zn(2)-C6 fungal-type domain-containing protein</fullName>
    </recommendedName>
</protein>
<name>S8AQL2_PENO1</name>
<dbReference type="CDD" id="cd00067">
    <property type="entry name" value="GAL4"/>
    <property type="match status" value="1"/>
</dbReference>
<dbReference type="AlphaFoldDB" id="S8AQL2"/>
<dbReference type="OrthoDB" id="4491390at2759"/>
<evidence type="ECO:0000256" key="3">
    <source>
        <dbReference type="ARBA" id="ARBA00023163"/>
    </source>
</evidence>
<evidence type="ECO:0000256" key="2">
    <source>
        <dbReference type="ARBA" id="ARBA00023125"/>
    </source>
</evidence>
<dbReference type="PhylomeDB" id="S8AQL2"/>
<dbReference type="STRING" id="933388.S8AQL2"/>
<dbReference type="InterPro" id="IPR036864">
    <property type="entry name" value="Zn2-C6_fun-type_DNA-bd_sf"/>
</dbReference>
<evidence type="ECO:0000256" key="5">
    <source>
        <dbReference type="SAM" id="MobiDB-lite"/>
    </source>
</evidence>
<feature type="compositionally biased region" description="Basic and acidic residues" evidence="5">
    <location>
        <begin position="52"/>
        <end position="68"/>
    </location>
</feature>